<accession>A0ABT5GK80</accession>
<feature type="domain" description="Luciferase-like" evidence="1">
    <location>
        <begin position="10"/>
        <end position="193"/>
    </location>
</feature>
<protein>
    <submittedName>
        <fullName evidence="2">LLM class flavin-dependent oxidoreductase</fullName>
    </submittedName>
</protein>
<dbReference type="PANTHER" id="PTHR43244:SF2">
    <property type="entry name" value="CONSERVED HYPOTHETICAL ALANINE AND PROLINE-RICH PROTEIN"/>
    <property type="match status" value="1"/>
</dbReference>
<dbReference type="Pfam" id="PF00296">
    <property type="entry name" value="Bac_luciferase"/>
    <property type="match status" value="1"/>
</dbReference>
<evidence type="ECO:0000313" key="3">
    <source>
        <dbReference type="Proteomes" id="UP001150259"/>
    </source>
</evidence>
<dbReference type="InterPro" id="IPR050564">
    <property type="entry name" value="F420-G6PD/mer"/>
</dbReference>
<keyword evidence="3" id="KW-1185">Reference proteome</keyword>
<comment type="caution">
    <text evidence="2">The sequence shown here is derived from an EMBL/GenBank/DDBJ whole genome shotgun (WGS) entry which is preliminary data.</text>
</comment>
<sequence length="295" mass="30730">MELGTLILQTDPWSRATQLWREVEASGVDRAYVADHLTHPAMVGDWVADPWVTLGAAAVVTTTLGLGTLVASAATRSPVLLARAAATLHDVSNGRFVLGLGAGNPLDAKAERGSDETTATLSRRFADVVHGLKAVWAGDEGYAGRVLSVDGVHCAPHAPGRTAPPLVLAAHGPTGLDLVAREGDGWTAYGGARIVGVQRREFWDVVGAQAAALTETCERLGRDPASLRRSVLVGYAGYRPLESVASFEDEAAAATAAGFDELCFYWPTDVIGGVLAADVDVVCQAIAAVHGRVAS</sequence>
<dbReference type="CDD" id="cd01097">
    <property type="entry name" value="Tetrahydromethanopterin_reductase"/>
    <property type="match status" value="1"/>
</dbReference>
<reference evidence="2 3" key="1">
    <citation type="submission" date="2022-11" db="EMBL/GenBank/DDBJ databases">
        <title>Anaerobic phenanthrene biodegradation by a DNRA strain PheN6.</title>
        <authorList>
            <person name="Zhang Z."/>
        </authorList>
    </citation>
    <scope>NUCLEOTIDE SEQUENCE [LARGE SCALE GENOMIC DNA]</scope>
    <source>
        <strain evidence="2 3">PheN6</strain>
    </source>
</reference>
<dbReference type="EMBL" id="JAPFQL010000077">
    <property type="protein sequence ID" value="MDC5698629.1"/>
    <property type="molecule type" value="Genomic_DNA"/>
</dbReference>
<name>A0ABT5GK80_9MICO</name>
<gene>
    <name evidence="2" type="ORF">OO014_15335</name>
</gene>
<dbReference type="InterPro" id="IPR011251">
    <property type="entry name" value="Luciferase-like_dom"/>
</dbReference>
<dbReference type="Proteomes" id="UP001150259">
    <property type="component" value="Unassembled WGS sequence"/>
</dbReference>
<dbReference type="Gene3D" id="3.20.20.30">
    <property type="entry name" value="Luciferase-like domain"/>
    <property type="match status" value="1"/>
</dbReference>
<proteinExistence type="predicted"/>
<dbReference type="InterPro" id="IPR036661">
    <property type="entry name" value="Luciferase-like_sf"/>
</dbReference>
<dbReference type="RefSeq" id="WP_272463195.1">
    <property type="nucleotide sequence ID" value="NZ_JAPFQL010000077.1"/>
</dbReference>
<organism evidence="2 3">
    <name type="scientific">Intrasporangium calvum</name>
    <dbReference type="NCBI Taxonomy" id="53358"/>
    <lineage>
        <taxon>Bacteria</taxon>
        <taxon>Bacillati</taxon>
        <taxon>Actinomycetota</taxon>
        <taxon>Actinomycetes</taxon>
        <taxon>Micrococcales</taxon>
        <taxon>Intrasporangiaceae</taxon>
        <taxon>Intrasporangium</taxon>
    </lineage>
</organism>
<dbReference type="PANTHER" id="PTHR43244">
    <property type="match status" value="1"/>
</dbReference>
<evidence type="ECO:0000313" key="2">
    <source>
        <dbReference type="EMBL" id="MDC5698629.1"/>
    </source>
</evidence>
<evidence type="ECO:0000259" key="1">
    <source>
        <dbReference type="Pfam" id="PF00296"/>
    </source>
</evidence>
<dbReference type="SUPFAM" id="SSF51679">
    <property type="entry name" value="Bacterial luciferase-like"/>
    <property type="match status" value="1"/>
</dbReference>